<keyword evidence="2" id="KW-0808">Transferase</keyword>
<dbReference type="Proteomes" id="UP000247781">
    <property type="component" value="Unassembled WGS sequence"/>
</dbReference>
<keyword evidence="4 10" id="KW-0418">Kinase</keyword>
<protein>
    <submittedName>
        <fullName evidence="10">Kanamycin kinase</fullName>
    </submittedName>
</protein>
<evidence type="ECO:0000256" key="2">
    <source>
        <dbReference type="ARBA" id="ARBA00022679"/>
    </source>
</evidence>
<proteinExistence type="inferred from homology"/>
<reference evidence="10 11" key="2">
    <citation type="submission" date="2018-06" db="EMBL/GenBank/DDBJ databases">
        <title>Sequencing of bacterial isolates from soil warming experiment in Harvard Forest, Massachusetts, USA.</title>
        <authorList>
            <person name="Deangelis K.PhD."/>
        </authorList>
    </citation>
    <scope>NUCLEOTIDE SEQUENCE [LARGE SCALE GENOMIC DNA]</scope>
    <source>
        <strain evidence="10 11">GAS496</strain>
    </source>
</reference>
<comment type="similarity">
    <text evidence="1">Belongs to the aminoglycoside phosphotransferase family.</text>
</comment>
<evidence type="ECO:0000259" key="9">
    <source>
        <dbReference type="Pfam" id="PF01636"/>
    </source>
</evidence>
<evidence type="ECO:0000256" key="7">
    <source>
        <dbReference type="PIRSR" id="PIRSR000706-1"/>
    </source>
</evidence>
<name>A0A318HMU4_9MYCO</name>
<evidence type="ECO:0000256" key="8">
    <source>
        <dbReference type="PIRSR" id="PIRSR000706-2"/>
    </source>
</evidence>
<accession>A0A318HMU4</accession>
<dbReference type="GO" id="GO:0046677">
    <property type="term" value="P:response to antibiotic"/>
    <property type="evidence" value="ECO:0007669"/>
    <property type="project" value="UniProtKB-KW"/>
</dbReference>
<keyword evidence="3" id="KW-0547">Nucleotide-binding</keyword>
<comment type="caution">
    <text evidence="10">The sequence shown here is derived from an EMBL/GenBank/DDBJ whole genome shotgun (WGS) entry which is preliminary data.</text>
</comment>
<evidence type="ECO:0000256" key="1">
    <source>
        <dbReference type="ARBA" id="ARBA00006219"/>
    </source>
</evidence>
<dbReference type="Pfam" id="PF01636">
    <property type="entry name" value="APH"/>
    <property type="match status" value="2"/>
</dbReference>
<evidence type="ECO:0000313" key="11">
    <source>
        <dbReference type="Proteomes" id="UP000247781"/>
    </source>
</evidence>
<dbReference type="RefSeq" id="WP_181428016.1">
    <property type="nucleotide sequence ID" value="NZ_QJJU01000001.1"/>
</dbReference>
<dbReference type="GO" id="GO:0016301">
    <property type="term" value="F:kinase activity"/>
    <property type="evidence" value="ECO:0007669"/>
    <property type="project" value="UniProtKB-KW"/>
</dbReference>
<evidence type="ECO:0000313" key="10">
    <source>
        <dbReference type="EMBL" id="PXX13165.1"/>
    </source>
</evidence>
<dbReference type="PIRSF" id="PIRSF000706">
    <property type="entry name" value="Kanamycin_kin"/>
    <property type="match status" value="1"/>
</dbReference>
<keyword evidence="5" id="KW-0067">ATP-binding</keyword>
<feature type="domain" description="Aminoglycoside phosphotransferase" evidence="9">
    <location>
        <begin position="41"/>
        <end position="131"/>
    </location>
</feature>
<dbReference type="GO" id="GO:0016773">
    <property type="term" value="F:phosphotransferase activity, alcohol group as acceptor"/>
    <property type="evidence" value="ECO:0007669"/>
    <property type="project" value="InterPro"/>
</dbReference>
<dbReference type="InterPro" id="IPR011009">
    <property type="entry name" value="Kinase-like_dom_sf"/>
</dbReference>
<evidence type="ECO:0000256" key="4">
    <source>
        <dbReference type="ARBA" id="ARBA00022777"/>
    </source>
</evidence>
<dbReference type="AlphaFoldDB" id="A0A318HMU4"/>
<dbReference type="EMBL" id="QJJU01000001">
    <property type="protein sequence ID" value="PXX13165.1"/>
    <property type="molecule type" value="Genomic_DNA"/>
</dbReference>
<evidence type="ECO:0000256" key="6">
    <source>
        <dbReference type="ARBA" id="ARBA00023251"/>
    </source>
</evidence>
<feature type="domain" description="Aminoglycoside phosphotransferase" evidence="9">
    <location>
        <begin position="132"/>
        <end position="218"/>
    </location>
</feature>
<keyword evidence="8" id="KW-0479">Metal-binding</keyword>
<dbReference type="CDD" id="cd05150">
    <property type="entry name" value="APH"/>
    <property type="match status" value="1"/>
</dbReference>
<feature type="active site" description="Proton acceptor" evidence="7">
    <location>
        <position position="149"/>
    </location>
</feature>
<keyword evidence="6" id="KW-0046">Antibiotic resistance</keyword>
<evidence type="ECO:0000256" key="3">
    <source>
        <dbReference type="ARBA" id="ARBA00022741"/>
    </source>
</evidence>
<sequence length="236" mass="25546">MSFPSEPVPVPEIVARIAAGRPVEPVWENELGGVTFAIDGGAEFVKVYPDVQAHLLTAEVPRLHWARRYTPVPEVLASGLGWLHTARLTGRSAVDSRWADDPRTAARAIGDGLRRLHDALPVDDCPFERPSWVPDDAPPADRLVVCHGDACSPNTLLTDDGTFSGHVDLGDLGLADRWADLAIATLSLDWNFPTEGAGGFQEVLLDAYGVTADVDRIAYYRLAWDASDDDQDPLAG</sequence>
<keyword evidence="11" id="KW-1185">Reference proteome</keyword>
<evidence type="ECO:0000256" key="5">
    <source>
        <dbReference type="ARBA" id="ARBA00022840"/>
    </source>
</evidence>
<dbReference type="SUPFAM" id="SSF56112">
    <property type="entry name" value="Protein kinase-like (PK-like)"/>
    <property type="match status" value="1"/>
</dbReference>
<dbReference type="InterPro" id="IPR024165">
    <property type="entry name" value="Kan/Strep_kinase"/>
</dbReference>
<feature type="binding site" evidence="8">
    <location>
        <position position="154"/>
    </location>
    <ligand>
        <name>Mg(2+)</name>
        <dbReference type="ChEBI" id="CHEBI:18420"/>
    </ligand>
</feature>
<gene>
    <name evidence="10" type="ORF">C8E89_101314</name>
</gene>
<feature type="binding site" evidence="8">
    <location>
        <position position="168"/>
    </location>
    <ligand>
        <name>Mg(2+)</name>
        <dbReference type="ChEBI" id="CHEBI:18420"/>
    </ligand>
</feature>
<keyword evidence="8" id="KW-0460">Magnesium</keyword>
<organism evidence="10 11">
    <name type="scientific">Mycolicibacterium moriokaense</name>
    <dbReference type="NCBI Taxonomy" id="39691"/>
    <lineage>
        <taxon>Bacteria</taxon>
        <taxon>Bacillati</taxon>
        <taxon>Actinomycetota</taxon>
        <taxon>Actinomycetes</taxon>
        <taxon>Mycobacteriales</taxon>
        <taxon>Mycobacteriaceae</taxon>
        <taxon>Mycolicibacterium</taxon>
    </lineage>
</organism>
<dbReference type="InterPro" id="IPR002575">
    <property type="entry name" value="Aminoglycoside_PTrfase"/>
</dbReference>
<dbReference type="GO" id="GO:0046872">
    <property type="term" value="F:metal ion binding"/>
    <property type="evidence" value="ECO:0007669"/>
    <property type="project" value="UniProtKB-KW"/>
</dbReference>
<dbReference type="Gene3D" id="3.30.200.20">
    <property type="entry name" value="Phosphorylase Kinase, domain 1"/>
    <property type="match status" value="1"/>
</dbReference>
<dbReference type="Gene3D" id="3.90.1200.10">
    <property type="match status" value="1"/>
</dbReference>
<reference evidence="11" key="1">
    <citation type="submission" date="2018-05" db="EMBL/GenBank/DDBJ databases">
        <authorList>
            <person name="Deangelis K."/>
            <person name="Huntemann M."/>
            <person name="Clum A."/>
            <person name="Pillay M."/>
            <person name="Palaniappan K."/>
            <person name="Varghese N."/>
            <person name="Mikhailova N."/>
            <person name="Stamatis D."/>
            <person name="Reddy T."/>
            <person name="Daum C."/>
            <person name="Shapiro N."/>
            <person name="Ivanova N."/>
            <person name="Kyrpides N."/>
            <person name="Woyke T."/>
        </authorList>
    </citation>
    <scope>NUCLEOTIDE SEQUENCE [LARGE SCALE GENOMIC DNA]</scope>
    <source>
        <strain evidence="11">GAS496</strain>
    </source>
</reference>
<dbReference type="GO" id="GO:0005524">
    <property type="term" value="F:ATP binding"/>
    <property type="evidence" value="ECO:0007669"/>
    <property type="project" value="UniProtKB-KW"/>
</dbReference>